<evidence type="ECO:0000256" key="5">
    <source>
        <dbReference type="ARBA" id="ARBA00023136"/>
    </source>
</evidence>
<keyword evidence="9" id="KW-1185">Reference proteome</keyword>
<reference evidence="8" key="1">
    <citation type="submission" date="2023-06" db="EMBL/GenBank/DDBJ databases">
        <title>Genome sequence of Methancorpusculaceae sp. Ag1.</title>
        <authorList>
            <person name="Protasov E."/>
            <person name="Platt K."/>
            <person name="Poehlein A."/>
            <person name="Daniel R."/>
            <person name="Brune A."/>
        </authorList>
    </citation>
    <scope>NUCLEOTIDE SEQUENCE</scope>
    <source>
        <strain evidence="8">Ag1</strain>
    </source>
</reference>
<evidence type="ECO:0000256" key="4">
    <source>
        <dbReference type="ARBA" id="ARBA00022989"/>
    </source>
</evidence>
<evidence type="ECO:0000256" key="3">
    <source>
        <dbReference type="ARBA" id="ARBA00022692"/>
    </source>
</evidence>
<name>A0AAE4MB08_9EURY</name>
<proteinExistence type="predicted"/>
<evidence type="ECO:0000259" key="7">
    <source>
        <dbReference type="Pfam" id="PF00482"/>
    </source>
</evidence>
<dbReference type="EMBL" id="JAWDKA010000001">
    <property type="protein sequence ID" value="MDV0441071.1"/>
    <property type="molecule type" value="Genomic_DNA"/>
</dbReference>
<dbReference type="Pfam" id="PF00482">
    <property type="entry name" value="T2SSF"/>
    <property type="match status" value="2"/>
</dbReference>
<evidence type="ECO:0000256" key="1">
    <source>
        <dbReference type="ARBA" id="ARBA00004651"/>
    </source>
</evidence>
<dbReference type="RefSeq" id="WP_338093464.1">
    <property type="nucleotide sequence ID" value="NZ_JAWDKA010000001.1"/>
</dbReference>
<feature type="transmembrane region" description="Helical" evidence="6">
    <location>
        <begin position="556"/>
        <end position="576"/>
    </location>
</feature>
<dbReference type="PANTHER" id="PTHR35402">
    <property type="entry name" value="INTEGRAL MEMBRANE PROTEIN-RELATED"/>
    <property type="match status" value="1"/>
</dbReference>
<gene>
    <name evidence="8" type="ORF">McpAg1_02500</name>
</gene>
<feature type="transmembrane region" description="Helical" evidence="6">
    <location>
        <begin position="33"/>
        <end position="58"/>
    </location>
</feature>
<keyword evidence="3 6" id="KW-0812">Transmembrane</keyword>
<dbReference type="InterPro" id="IPR056569">
    <property type="entry name" value="ArlJ-like"/>
</dbReference>
<dbReference type="PANTHER" id="PTHR35402:SF1">
    <property type="entry name" value="TYPE II SECRETION SYSTEM PROTEIN GSPF DOMAIN-CONTAINING PROTEIN"/>
    <property type="match status" value="1"/>
</dbReference>
<feature type="transmembrane region" description="Helical" evidence="6">
    <location>
        <begin position="339"/>
        <end position="357"/>
    </location>
</feature>
<feature type="domain" description="Type II secretion system protein GspF" evidence="7">
    <location>
        <begin position="407"/>
        <end position="524"/>
    </location>
</feature>
<feature type="transmembrane region" description="Helical" evidence="6">
    <location>
        <begin position="257"/>
        <end position="277"/>
    </location>
</feature>
<feature type="domain" description="Type II secretion system protein GspF" evidence="7">
    <location>
        <begin position="118"/>
        <end position="239"/>
    </location>
</feature>
<protein>
    <recommendedName>
        <fullName evidence="7">Type II secretion system protein GspF domain-containing protein</fullName>
    </recommendedName>
</protein>
<feature type="transmembrane region" description="Helical" evidence="6">
    <location>
        <begin position="70"/>
        <end position="92"/>
    </location>
</feature>
<evidence type="ECO:0000313" key="9">
    <source>
        <dbReference type="Proteomes" id="UP001273136"/>
    </source>
</evidence>
<dbReference type="AlphaFoldDB" id="A0AAE4MB08"/>
<keyword evidence="2" id="KW-1003">Cell membrane</keyword>
<organism evidence="8 9">
    <name type="scientific">Methanorbis furvi</name>
    <dbReference type="NCBI Taxonomy" id="3028299"/>
    <lineage>
        <taxon>Archaea</taxon>
        <taxon>Methanobacteriati</taxon>
        <taxon>Methanobacteriota</taxon>
        <taxon>Stenosarchaea group</taxon>
        <taxon>Methanomicrobia</taxon>
        <taxon>Methanomicrobiales</taxon>
        <taxon>Methanocorpusculaceae</taxon>
        <taxon>Methanorbis</taxon>
    </lineage>
</organism>
<feature type="transmembrane region" description="Helical" evidence="6">
    <location>
        <begin position="369"/>
        <end position="390"/>
    </location>
</feature>
<evidence type="ECO:0000256" key="6">
    <source>
        <dbReference type="SAM" id="Phobius"/>
    </source>
</evidence>
<dbReference type="InterPro" id="IPR018076">
    <property type="entry name" value="T2SS_GspF_dom"/>
</dbReference>
<dbReference type="GO" id="GO:0005886">
    <property type="term" value="C:plasma membrane"/>
    <property type="evidence" value="ECO:0007669"/>
    <property type="project" value="UniProtKB-SubCell"/>
</dbReference>
<evidence type="ECO:0000256" key="2">
    <source>
        <dbReference type="ARBA" id="ARBA00022475"/>
    </source>
</evidence>
<accession>A0AAE4MB08</accession>
<comment type="subcellular location">
    <subcellularLocation>
        <location evidence="1">Cell membrane</location>
        <topology evidence="1">Multi-pass membrane protein</topology>
    </subcellularLocation>
</comment>
<feature type="transmembrane region" description="Helical" evidence="6">
    <location>
        <begin position="583"/>
        <end position="600"/>
    </location>
</feature>
<comment type="caution">
    <text evidence="8">The sequence shown here is derived from an EMBL/GenBank/DDBJ whole genome shotgun (WGS) entry which is preliminary data.</text>
</comment>
<dbReference type="Proteomes" id="UP001273136">
    <property type="component" value="Unassembled WGS sequence"/>
</dbReference>
<evidence type="ECO:0000313" key="8">
    <source>
        <dbReference type="EMBL" id="MDV0441071.1"/>
    </source>
</evidence>
<feature type="transmembrane region" description="Helical" evidence="6">
    <location>
        <begin position="512"/>
        <end position="530"/>
    </location>
</feature>
<sequence>MTETKSFIDRLLFNRQMAGTLRSAHITVPVDQYMMLTILLTAFSALLMMMVGVLFFVFEISFNPIPFLPQWLVMLFAIVLAPAGVFAALYYYPQLEAQGRKTKIDMDLPYAITYMQALSSTITLYDIFRSVYDAADLYGEVSRECGLIVRDVELFGEDLLTAMENTISVTPSENFRELLNDLMLVYRSGGNLTNFFNAKSESYRELARQELEALLQFLEMIAEIYVTAFVAGPIAIIIMLVAQNLSGQSTLAGIMPLMYIGLPLGAVALIFILYILLPPDNLDITRREIRDSEYGTELLAPGIETTPDAAFIKQLNSRKQMLKLLEIVRHPIKFFISDYTIPMVIGCILAGVVFLSYLTGAFGNVFPSFTLQALICIMGIAAMFPLMTAYEIRRRYVNKVETQLPEFLREIADMRDIGMTLQGAIFMISGNKTGVLSSEIRVVSDELRYGSSLAGALVRMEERIGLVSVKRAISLLVKASEVTDYIREILTIAIADLEHYLKMKSKRLNVSFVYLAVIYLSFGIYLYSAYQMNVAFISSFSAYDISFDLTSNKTDMFHIGIILAFFSGIMAGQLSANSILCGLKHSIILLSATIVMFVFIL</sequence>
<feature type="transmembrane region" description="Helical" evidence="6">
    <location>
        <begin position="224"/>
        <end position="245"/>
    </location>
</feature>
<keyword evidence="4 6" id="KW-1133">Transmembrane helix</keyword>
<keyword evidence="5 6" id="KW-0472">Membrane</keyword>